<sequence length="171" mass="18181">MLVLSRRGFLVAAAATTLSACTTTMPAIAPADNSPEALTTESILRQVNEVRAANGRPAWTWNPQLAEAARSQARLMASKDKLSHDLGVTLRERVTAAGYAGAVGENVAGGHKSLPAALEGWLASPGHRETLLSTKFVEFGLAFARTPGKSRMGIYWALIAGGSFDAWRVYL</sequence>
<dbReference type="NCBIfam" id="TIGR01409">
    <property type="entry name" value="TAT_signal_seq"/>
    <property type="match status" value="1"/>
</dbReference>
<dbReference type="PANTHER" id="PTHR31157:SF1">
    <property type="entry name" value="SCP DOMAIN-CONTAINING PROTEIN"/>
    <property type="match status" value="1"/>
</dbReference>
<dbReference type="KEGG" id="yti:FNA67_04465"/>
<dbReference type="Pfam" id="PF00188">
    <property type="entry name" value="CAP"/>
    <property type="match status" value="1"/>
</dbReference>
<organism evidence="1 2">
    <name type="scientific">Paradevosia tibetensis</name>
    <dbReference type="NCBI Taxonomy" id="1447062"/>
    <lineage>
        <taxon>Bacteria</taxon>
        <taxon>Pseudomonadati</taxon>
        <taxon>Pseudomonadota</taxon>
        <taxon>Alphaproteobacteria</taxon>
        <taxon>Hyphomicrobiales</taxon>
        <taxon>Devosiaceae</taxon>
        <taxon>Paradevosia</taxon>
    </lineage>
</organism>
<dbReference type="CDD" id="cd05379">
    <property type="entry name" value="CAP_bacterial"/>
    <property type="match status" value="1"/>
</dbReference>
<dbReference type="SUPFAM" id="SSF55797">
    <property type="entry name" value="PR-1-like"/>
    <property type="match status" value="1"/>
</dbReference>
<proteinExistence type="predicted"/>
<dbReference type="Proteomes" id="UP000321062">
    <property type="component" value="Chromosome"/>
</dbReference>
<evidence type="ECO:0000313" key="1">
    <source>
        <dbReference type="EMBL" id="QEE19470.1"/>
    </source>
</evidence>
<dbReference type="InterPro" id="IPR019546">
    <property type="entry name" value="TAT_signal_bac_arc"/>
</dbReference>
<dbReference type="PROSITE" id="PS51257">
    <property type="entry name" value="PROKAR_LIPOPROTEIN"/>
    <property type="match status" value="1"/>
</dbReference>
<dbReference type="RefSeq" id="WP_147655204.1">
    <property type="nucleotide sequence ID" value="NZ_BMFM01000001.1"/>
</dbReference>
<dbReference type="PANTHER" id="PTHR31157">
    <property type="entry name" value="SCP DOMAIN-CONTAINING PROTEIN"/>
    <property type="match status" value="1"/>
</dbReference>
<evidence type="ECO:0000313" key="2">
    <source>
        <dbReference type="Proteomes" id="UP000321062"/>
    </source>
</evidence>
<dbReference type="InterPro" id="IPR006311">
    <property type="entry name" value="TAT_signal"/>
</dbReference>
<dbReference type="EMBL" id="CP041690">
    <property type="protein sequence ID" value="QEE19470.1"/>
    <property type="molecule type" value="Genomic_DNA"/>
</dbReference>
<gene>
    <name evidence="1" type="ORF">FNA67_04465</name>
</gene>
<protein>
    <submittedName>
        <fullName evidence="1">CAP domain-containing protein</fullName>
    </submittedName>
</protein>
<dbReference type="Gene3D" id="3.40.33.10">
    <property type="entry name" value="CAP"/>
    <property type="match status" value="1"/>
</dbReference>
<accession>A0A5B9DJR1</accession>
<dbReference type="InterPro" id="IPR035940">
    <property type="entry name" value="CAP_sf"/>
</dbReference>
<name>A0A5B9DJR1_9HYPH</name>
<dbReference type="InterPro" id="IPR014044">
    <property type="entry name" value="CAP_dom"/>
</dbReference>
<reference evidence="1 2" key="1">
    <citation type="journal article" date="2015" name="Int. J. Syst. Evol. Microbiol.">
        <title>Youhaiella tibetensis gen. nov., sp. nov., isolated from subsurface sediment.</title>
        <authorList>
            <person name="Wang Y.X."/>
            <person name="Huang F.Q."/>
            <person name="Nogi Y."/>
            <person name="Pang S.J."/>
            <person name="Wang P.K."/>
            <person name="Lv J."/>
        </authorList>
    </citation>
    <scope>NUCLEOTIDE SEQUENCE [LARGE SCALE GENOMIC DNA]</scope>
    <source>
        <strain evidence="2">fig4</strain>
    </source>
</reference>
<dbReference type="AlphaFoldDB" id="A0A5B9DJR1"/>
<keyword evidence="2" id="KW-1185">Reference proteome</keyword>
<dbReference type="PROSITE" id="PS51318">
    <property type="entry name" value="TAT"/>
    <property type="match status" value="1"/>
</dbReference>
<dbReference type="OrthoDB" id="9811255at2"/>